<dbReference type="OrthoDB" id="3542883at2"/>
<keyword evidence="3" id="KW-1185">Reference proteome</keyword>
<sequence length="81" mass="8119">MMRRILAAAAIAGFAFGVPATAASADVGPNPTNSGTQVLGQLSALADATVGNNLLGDSLNNFDALSAAHLERINLNVLNNG</sequence>
<dbReference type="Proteomes" id="UP000198953">
    <property type="component" value="Unassembled WGS sequence"/>
</dbReference>
<evidence type="ECO:0000256" key="1">
    <source>
        <dbReference type="SAM" id="SignalP"/>
    </source>
</evidence>
<keyword evidence="1" id="KW-0732">Signal</keyword>
<feature type="chain" id="PRO_5039669117" evidence="1">
    <location>
        <begin position="23"/>
        <end position="81"/>
    </location>
</feature>
<accession>A0A1H8CPY4</accession>
<dbReference type="RefSeq" id="WP_055509129.1">
    <property type="nucleotide sequence ID" value="NZ_BBZG01000006.1"/>
</dbReference>
<gene>
    <name evidence="2" type="ORF">SAMN05660976_06488</name>
</gene>
<feature type="signal peptide" evidence="1">
    <location>
        <begin position="1"/>
        <end position="22"/>
    </location>
</feature>
<protein>
    <submittedName>
        <fullName evidence="2">Uncharacterized protein</fullName>
    </submittedName>
</protein>
<dbReference type="EMBL" id="FOBF01000020">
    <property type="protein sequence ID" value="SEM97036.1"/>
    <property type="molecule type" value="Genomic_DNA"/>
</dbReference>
<organism evidence="2 3">
    <name type="scientific">Nonomuraea pusilla</name>
    <dbReference type="NCBI Taxonomy" id="46177"/>
    <lineage>
        <taxon>Bacteria</taxon>
        <taxon>Bacillati</taxon>
        <taxon>Actinomycetota</taxon>
        <taxon>Actinomycetes</taxon>
        <taxon>Streptosporangiales</taxon>
        <taxon>Streptosporangiaceae</taxon>
        <taxon>Nonomuraea</taxon>
    </lineage>
</organism>
<evidence type="ECO:0000313" key="2">
    <source>
        <dbReference type="EMBL" id="SEM97036.1"/>
    </source>
</evidence>
<dbReference type="AlphaFoldDB" id="A0A1H8CPY4"/>
<proteinExistence type="predicted"/>
<name>A0A1H8CPY4_9ACTN</name>
<reference evidence="2 3" key="1">
    <citation type="submission" date="2016-10" db="EMBL/GenBank/DDBJ databases">
        <authorList>
            <person name="de Groot N.N."/>
        </authorList>
    </citation>
    <scope>NUCLEOTIDE SEQUENCE [LARGE SCALE GENOMIC DNA]</scope>
    <source>
        <strain evidence="2 3">DSM 43357</strain>
    </source>
</reference>
<evidence type="ECO:0000313" key="3">
    <source>
        <dbReference type="Proteomes" id="UP000198953"/>
    </source>
</evidence>